<protein>
    <submittedName>
        <fullName evidence="2">Uncharacterized protein</fullName>
    </submittedName>
</protein>
<dbReference type="AlphaFoldDB" id="A0A1I0D2H8"/>
<organism evidence="2 3">
    <name type="scientific">Geodermatophilus poikilotrophus</name>
    <dbReference type="NCBI Taxonomy" id="1333667"/>
    <lineage>
        <taxon>Bacteria</taxon>
        <taxon>Bacillati</taxon>
        <taxon>Actinomycetota</taxon>
        <taxon>Actinomycetes</taxon>
        <taxon>Geodermatophilales</taxon>
        <taxon>Geodermatophilaceae</taxon>
        <taxon>Geodermatophilus</taxon>
    </lineage>
</organism>
<evidence type="ECO:0000313" key="3">
    <source>
        <dbReference type="Proteomes" id="UP000198507"/>
    </source>
</evidence>
<name>A0A1I0D2H8_9ACTN</name>
<evidence type="ECO:0000313" key="2">
    <source>
        <dbReference type="EMBL" id="SET25971.1"/>
    </source>
</evidence>
<dbReference type="EMBL" id="FOIE01000003">
    <property type="protein sequence ID" value="SET25971.1"/>
    <property type="molecule type" value="Genomic_DNA"/>
</dbReference>
<sequence>MTSPTTNESSAQTSGAKNRRDNGQERAESPNGTQAAAAPAELAELARAQGDLTQEVRLHVARQLVDNESDSGNEARVGKMLTDARSELQEQLLREQQERARRQLADAARNSEDAVAGVVHSVTTILRSVVPAALVRPEDLIEATYSLADQGLRVGRRLALTISGSARELVPLR</sequence>
<feature type="region of interest" description="Disordered" evidence="1">
    <location>
        <begin position="1"/>
        <end position="45"/>
    </location>
</feature>
<proteinExistence type="predicted"/>
<feature type="compositionally biased region" description="Low complexity" evidence="1">
    <location>
        <begin position="35"/>
        <end position="45"/>
    </location>
</feature>
<evidence type="ECO:0000256" key="1">
    <source>
        <dbReference type="SAM" id="MobiDB-lite"/>
    </source>
</evidence>
<dbReference type="Proteomes" id="UP000198507">
    <property type="component" value="Unassembled WGS sequence"/>
</dbReference>
<dbReference type="OrthoDB" id="5195767at2"/>
<feature type="compositionally biased region" description="Basic and acidic residues" evidence="1">
    <location>
        <begin position="18"/>
        <end position="28"/>
    </location>
</feature>
<feature type="compositionally biased region" description="Polar residues" evidence="1">
    <location>
        <begin position="1"/>
        <end position="16"/>
    </location>
</feature>
<gene>
    <name evidence="2" type="ORF">SAMN04488546_1875</name>
</gene>
<accession>A0A1I0D2H8</accession>
<dbReference type="RefSeq" id="WP_091442679.1">
    <property type="nucleotide sequence ID" value="NZ_FOIE01000003.1"/>
</dbReference>
<keyword evidence="3" id="KW-1185">Reference proteome</keyword>
<reference evidence="3" key="1">
    <citation type="submission" date="2016-10" db="EMBL/GenBank/DDBJ databases">
        <authorList>
            <person name="Varghese N."/>
            <person name="Submissions S."/>
        </authorList>
    </citation>
    <scope>NUCLEOTIDE SEQUENCE [LARGE SCALE GENOMIC DNA]</scope>
    <source>
        <strain evidence="3">DSM 44209</strain>
    </source>
</reference>